<comment type="subcellular location">
    <subcellularLocation>
        <location evidence="1">Cytoplasm</location>
    </subcellularLocation>
</comment>
<organism evidence="11 12">
    <name type="scientific">Spodoptera exigua</name>
    <name type="common">Beet armyworm</name>
    <name type="synonym">Noctua fulgens</name>
    <dbReference type="NCBI Taxonomy" id="7107"/>
    <lineage>
        <taxon>Eukaryota</taxon>
        <taxon>Metazoa</taxon>
        <taxon>Ecdysozoa</taxon>
        <taxon>Arthropoda</taxon>
        <taxon>Hexapoda</taxon>
        <taxon>Insecta</taxon>
        <taxon>Pterygota</taxon>
        <taxon>Neoptera</taxon>
        <taxon>Endopterygota</taxon>
        <taxon>Lepidoptera</taxon>
        <taxon>Glossata</taxon>
        <taxon>Ditrysia</taxon>
        <taxon>Noctuoidea</taxon>
        <taxon>Noctuidae</taxon>
        <taxon>Amphipyrinae</taxon>
        <taxon>Spodoptera</taxon>
    </lineage>
</organism>
<evidence type="ECO:0000259" key="10">
    <source>
        <dbReference type="PROSITE" id="PS50179"/>
    </source>
</evidence>
<dbReference type="PROSITE" id="PS50178">
    <property type="entry name" value="ZF_FYVE"/>
    <property type="match status" value="1"/>
</dbReference>
<keyword evidence="6" id="KW-0862">Zinc</keyword>
<feature type="region of interest" description="Disordered" evidence="8">
    <location>
        <begin position="270"/>
        <end position="290"/>
    </location>
</feature>
<gene>
    <name evidence="11" type="ORF">HW555_000838</name>
</gene>
<evidence type="ECO:0000256" key="5">
    <source>
        <dbReference type="ARBA" id="ARBA00022771"/>
    </source>
</evidence>
<keyword evidence="2" id="KW-0963">Cytoplasm</keyword>
<evidence type="ECO:0000256" key="8">
    <source>
        <dbReference type="SAM" id="MobiDB-lite"/>
    </source>
</evidence>
<dbReference type="AlphaFoldDB" id="A0A835LG32"/>
<feature type="domain" description="FYVE-type" evidence="9">
    <location>
        <begin position="204"/>
        <end position="264"/>
    </location>
</feature>
<reference evidence="11" key="1">
    <citation type="submission" date="2020-08" db="EMBL/GenBank/DDBJ databases">
        <title>Spodoptera exigua strain:BAW_Kor-Di-RS1 Genome sequencing and assembly.</title>
        <authorList>
            <person name="Kim J."/>
            <person name="Nam H.Y."/>
            <person name="Kwon M."/>
            <person name="Choi J.H."/>
            <person name="Cho S.R."/>
            <person name="Kim G.-H."/>
        </authorList>
    </citation>
    <scope>NUCLEOTIDE SEQUENCE</scope>
    <source>
        <strain evidence="11">BAW_Kor-Di-RS1</strain>
        <tissue evidence="11">Whole-body</tissue>
    </source>
</reference>
<keyword evidence="12" id="KW-1185">Reference proteome</keyword>
<dbReference type="InterPro" id="IPR017455">
    <property type="entry name" value="Znf_FYVE-rel"/>
</dbReference>
<dbReference type="GO" id="GO:0031623">
    <property type="term" value="P:receptor internalization"/>
    <property type="evidence" value="ECO:0007669"/>
    <property type="project" value="TreeGrafter"/>
</dbReference>
<dbReference type="SUPFAM" id="SSF48464">
    <property type="entry name" value="ENTH/VHS domain"/>
    <property type="match status" value="1"/>
</dbReference>
<dbReference type="CDD" id="cd15720">
    <property type="entry name" value="FYVE_Hrs"/>
    <property type="match status" value="1"/>
</dbReference>
<dbReference type="GO" id="GO:0032456">
    <property type="term" value="P:endocytic recycling"/>
    <property type="evidence" value="ECO:0007669"/>
    <property type="project" value="TreeGrafter"/>
</dbReference>
<dbReference type="SUPFAM" id="SSF57903">
    <property type="entry name" value="FYVE/PHD zinc finger"/>
    <property type="match status" value="1"/>
</dbReference>
<dbReference type="Gene3D" id="3.30.40.10">
    <property type="entry name" value="Zinc/RING finger domain, C3HC4 (zinc finger)"/>
    <property type="match status" value="1"/>
</dbReference>
<dbReference type="GO" id="GO:0043130">
    <property type="term" value="F:ubiquitin binding"/>
    <property type="evidence" value="ECO:0007669"/>
    <property type="project" value="InterPro"/>
</dbReference>
<keyword evidence="4" id="KW-0479">Metal-binding</keyword>
<dbReference type="InterPro" id="IPR013083">
    <property type="entry name" value="Znf_RING/FYVE/PHD"/>
</dbReference>
<keyword evidence="3" id="KW-0597">Phosphoprotein</keyword>
<protein>
    <recommendedName>
        <fullName evidence="13">Hepatocyte growth factor-regulated tyrosine kinase substrate</fullName>
    </recommendedName>
</protein>
<evidence type="ECO:0000256" key="3">
    <source>
        <dbReference type="ARBA" id="ARBA00022553"/>
    </source>
</evidence>
<dbReference type="InterPro" id="IPR008942">
    <property type="entry name" value="ENTH_VHS"/>
</dbReference>
<dbReference type="FunFam" id="3.30.40.10:FF:000028">
    <property type="entry name" value="Putative hepatocyte growth factor-regulated tyrosine kinase substrate"/>
    <property type="match status" value="1"/>
</dbReference>
<evidence type="ECO:0000256" key="7">
    <source>
        <dbReference type="PROSITE-ProRule" id="PRU00091"/>
    </source>
</evidence>
<evidence type="ECO:0000313" key="12">
    <source>
        <dbReference type="Proteomes" id="UP000648187"/>
    </source>
</evidence>
<evidence type="ECO:0000256" key="1">
    <source>
        <dbReference type="ARBA" id="ARBA00004496"/>
    </source>
</evidence>
<accession>A0A835LG32</accession>
<evidence type="ECO:0008006" key="13">
    <source>
        <dbReference type="Google" id="ProtNLM"/>
    </source>
</evidence>
<dbReference type="Proteomes" id="UP000648187">
    <property type="component" value="Unassembled WGS sequence"/>
</dbReference>
<dbReference type="InterPro" id="IPR011011">
    <property type="entry name" value="Znf_FYVE_PHD"/>
</dbReference>
<dbReference type="GO" id="GO:0005769">
    <property type="term" value="C:early endosome"/>
    <property type="evidence" value="ECO:0007669"/>
    <property type="project" value="TreeGrafter"/>
</dbReference>
<evidence type="ECO:0000259" key="9">
    <source>
        <dbReference type="PROSITE" id="PS50178"/>
    </source>
</evidence>
<evidence type="ECO:0000313" key="11">
    <source>
        <dbReference type="EMBL" id="KAF9424129.1"/>
    </source>
</evidence>
<dbReference type="Gene3D" id="1.25.40.90">
    <property type="match status" value="1"/>
</dbReference>
<dbReference type="InterPro" id="IPR002014">
    <property type="entry name" value="VHS_dom"/>
</dbReference>
<sequence length="290" mass="33325">MFRANNFDKLLDKATSNLRLDPDWPTILQICDLIRQNDCSKLAKFPTKERLKRHLVYLKYEHHKVQKNMSDFDNMSAEIVNVCYRPKYAVAAVKKKLYSSNPHQAMFALLVLESIVKNCGSGVHDEVTSKAFCEMLRDLVKTTQHENLRNKILELIQAWAFAFRNSPKYRSVQDTVNILKAECYKFPPLKESDAMFSADTAPEWADGEVCHRCRVAFSLMVRRHHCRACGQVFCQQCSAKQSTLPKYGIEKEVRVCDACYDKVSRPPQSTTKLEIVDTSNDYGPSVQTQN</sequence>
<evidence type="ECO:0000256" key="6">
    <source>
        <dbReference type="ARBA" id="ARBA00022833"/>
    </source>
</evidence>
<dbReference type="EMBL" id="JACKWZ010000005">
    <property type="protein sequence ID" value="KAF9424129.1"/>
    <property type="molecule type" value="Genomic_DNA"/>
</dbReference>
<dbReference type="CDD" id="cd03569">
    <property type="entry name" value="VHS_Hrs"/>
    <property type="match status" value="1"/>
</dbReference>
<name>A0A835LG32_SPOEX</name>
<keyword evidence="5 7" id="KW-0863">Zinc-finger</keyword>
<dbReference type="GO" id="GO:0008270">
    <property type="term" value="F:zinc ion binding"/>
    <property type="evidence" value="ECO:0007669"/>
    <property type="project" value="UniProtKB-KW"/>
</dbReference>
<dbReference type="Pfam" id="PF00790">
    <property type="entry name" value="VHS"/>
    <property type="match status" value="1"/>
</dbReference>
<dbReference type="PROSITE" id="PS50179">
    <property type="entry name" value="VHS"/>
    <property type="match status" value="1"/>
</dbReference>
<proteinExistence type="predicted"/>
<dbReference type="PANTHER" id="PTHR46275">
    <property type="entry name" value="HEPATOCYTE GROWTH FACTOR-REGULATED TYROSINE KINASE SUBSTRATE"/>
    <property type="match status" value="1"/>
</dbReference>
<comment type="caution">
    <text evidence="11">The sequence shown here is derived from an EMBL/GenBank/DDBJ whole genome shotgun (WGS) entry which is preliminary data.</text>
</comment>
<dbReference type="PANTHER" id="PTHR46275:SF1">
    <property type="entry name" value="HEPATOCYTE GROWTH FACTOR-REGULATED TYROSINE KINASE SUBSTRATE"/>
    <property type="match status" value="1"/>
</dbReference>
<dbReference type="InterPro" id="IPR000306">
    <property type="entry name" value="Znf_FYVE"/>
</dbReference>
<dbReference type="Pfam" id="PF01363">
    <property type="entry name" value="FYVE"/>
    <property type="match status" value="1"/>
</dbReference>
<feature type="domain" description="VHS" evidence="10">
    <location>
        <begin position="14"/>
        <end position="187"/>
    </location>
</feature>
<evidence type="ECO:0000256" key="2">
    <source>
        <dbReference type="ARBA" id="ARBA00022490"/>
    </source>
</evidence>
<dbReference type="GO" id="GO:0035091">
    <property type="term" value="F:phosphatidylinositol binding"/>
    <property type="evidence" value="ECO:0007669"/>
    <property type="project" value="InterPro"/>
</dbReference>
<dbReference type="SMART" id="SM00064">
    <property type="entry name" value="FYVE"/>
    <property type="match status" value="1"/>
</dbReference>
<evidence type="ECO:0000256" key="4">
    <source>
        <dbReference type="ARBA" id="ARBA00022723"/>
    </source>
</evidence>
<dbReference type="SMART" id="SM00288">
    <property type="entry name" value="VHS"/>
    <property type="match status" value="1"/>
</dbReference>
<dbReference type="InterPro" id="IPR017073">
    <property type="entry name" value="HGS/VPS27"/>
</dbReference>